<sequence>MEGVEEEGGDENGNDDGDGEAFSSASKWKILGVEGDGLLHYGELQQGMKTLRKTGQVSPRLWASQLLAQADTDRNGAVDADEFYRILRPEPDPEKLMGLAYLSGFDTWAELPRRLGVHMTQGNKILATDWVDNQYIYVLPMLESLLEAASRWRESLRREVLDPFEALCEGYRNGGGVGRTCTGSFADFDGVVEEDRQCDLAADGDVFGRIAHRDRCAKQRRLLLELYASAYVTELRTEQVLALYRAQAPGVDAEAKDGCLEQSRSVIRRAEKVVRFMETYVYRVPAARIASWRGAPDPTAYRFTYLWAVSSLYFWWRDQGRAEARSPQARRSPCYLNRMDPSELAIGLEAWIMEKFKGVLKGMPRVAGLELGDCLAPPKDGFTFPDDL</sequence>
<organism evidence="4">
    <name type="scientific">Phaeomonas parva</name>
    <dbReference type="NCBI Taxonomy" id="124430"/>
    <lineage>
        <taxon>Eukaryota</taxon>
        <taxon>Sar</taxon>
        <taxon>Stramenopiles</taxon>
        <taxon>Ochrophyta</taxon>
        <taxon>Pinguiophyceae</taxon>
        <taxon>Pinguiochrysidales</taxon>
        <taxon>Pinguiochrysidaceae</taxon>
        <taxon>Phaeomonas</taxon>
    </lineage>
</organism>
<dbReference type="InterPro" id="IPR018247">
    <property type="entry name" value="EF_Hand_1_Ca_BS"/>
</dbReference>
<evidence type="ECO:0000259" key="3">
    <source>
        <dbReference type="PROSITE" id="PS50222"/>
    </source>
</evidence>
<gene>
    <name evidence="4" type="ORF">PPAR1163_LOCUS15731</name>
</gene>
<feature type="compositionally biased region" description="Acidic residues" evidence="2">
    <location>
        <begin position="1"/>
        <end position="19"/>
    </location>
</feature>
<feature type="region of interest" description="Disordered" evidence="2">
    <location>
        <begin position="1"/>
        <end position="21"/>
    </location>
</feature>
<feature type="domain" description="EF-hand" evidence="3">
    <location>
        <begin position="58"/>
        <end position="93"/>
    </location>
</feature>
<accession>A0A7S1U527</accession>
<dbReference type="InterPro" id="IPR002048">
    <property type="entry name" value="EF_hand_dom"/>
</dbReference>
<evidence type="ECO:0000256" key="2">
    <source>
        <dbReference type="SAM" id="MobiDB-lite"/>
    </source>
</evidence>
<dbReference type="GO" id="GO:0005509">
    <property type="term" value="F:calcium ion binding"/>
    <property type="evidence" value="ECO:0007669"/>
    <property type="project" value="InterPro"/>
</dbReference>
<dbReference type="EMBL" id="HBGJ01024583">
    <property type="protein sequence ID" value="CAD9257360.1"/>
    <property type="molecule type" value="Transcribed_RNA"/>
</dbReference>
<dbReference type="AlphaFoldDB" id="A0A7S1U527"/>
<dbReference type="Gene3D" id="1.10.238.10">
    <property type="entry name" value="EF-hand"/>
    <property type="match status" value="1"/>
</dbReference>
<proteinExistence type="predicted"/>
<dbReference type="PROSITE" id="PS50222">
    <property type="entry name" value="EF_HAND_2"/>
    <property type="match status" value="1"/>
</dbReference>
<dbReference type="SUPFAM" id="SSF47473">
    <property type="entry name" value="EF-hand"/>
    <property type="match status" value="1"/>
</dbReference>
<keyword evidence="1" id="KW-0106">Calcium</keyword>
<dbReference type="InterPro" id="IPR011992">
    <property type="entry name" value="EF-hand-dom_pair"/>
</dbReference>
<evidence type="ECO:0000256" key="1">
    <source>
        <dbReference type="ARBA" id="ARBA00022837"/>
    </source>
</evidence>
<protein>
    <recommendedName>
        <fullName evidence="3">EF-hand domain-containing protein</fullName>
    </recommendedName>
</protein>
<name>A0A7S1U527_9STRA</name>
<reference evidence="4" key="1">
    <citation type="submission" date="2021-01" db="EMBL/GenBank/DDBJ databases">
        <authorList>
            <person name="Corre E."/>
            <person name="Pelletier E."/>
            <person name="Niang G."/>
            <person name="Scheremetjew M."/>
            <person name="Finn R."/>
            <person name="Kale V."/>
            <person name="Holt S."/>
            <person name="Cochrane G."/>
            <person name="Meng A."/>
            <person name="Brown T."/>
            <person name="Cohen L."/>
        </authorList>
    </citation>
    <scope>NUCLEOTIDE SEQUENCE</scope>
    <source>
        <strain evidence="4">CCMP2877</strain>
    </source>
</reference>
<dbReference type="PROSITE" id="PS00018">
    <property type="entry name" value="EF_HAND_1"/>
    <property type="match status" value="1"/>
</dbReference>
<evidence type="ECO:0000313" key="4">
    <source>
        <dbReference type="EMBL" id="CAD9257360.1"/>
    </source>
</evidence>